<sequence>MAKTRSTSKTRVGITWWFPNEVIEEILIYDLSFPILIRTVILRKYNSAGAFCRALIENPSRADAIHAVTIGIGTIEDLVLQAMKLMHRLEHLDIRYSTCRPMECTFPRLITCDIGLATTYESRWTNLVLFLQRHPHLTRLRIKADEAIAVPEGTSIPLFRYAERQNVRVGGEDSDSEDESSEEEEHEDEDY</sequence>
<proteinExistence type="predicted"/>
<keyword evidence="3" id="KW-1185">Reference proteome</keyword>
<comment type="caution">
    <text evidence="2">The sequence shown here is derived from an EMBL/GenBank/DDBJ whole genome shotgun (WGS) entry which is preliminary data.</text>
</comment>
<organism evidence="2 3">
    <name type="scientific">Mycena albidolilacea</name>
    <dbReference type="NCBI Taxonomy" id="1033008"/>
    <lineage>
        <taxon>Eukaryota</taxon>
        <taxon>Fungi</taxon>
        <taxon>Dikarya</taxon>
        <taxon>Basidiomycota</taxon>
        <taxon>Agaricomycotina</taxon>
        <taxon>Agaricomycetes</taxon>
        <taxon>Agaricomycetidae</taxon>
        <taxon>Agaricales</taxon>
        <taxon>Marasmiineae</taxon>
        <taxon>Mycenaceae</taxon>
        <taxon>Mycena</taxon>
    </lineage>
</organism>
<dbReference type="EMBL" id="JARIHO010000001">
    <property type="protein sequence ID" value="KAJ7368717.1"/>
    <property type="molecule type" value="Genomic_DNA"/>
</dbReference>
<name>A0AAD7AVE0_9AGAR</name>
<accession>A0AAD7AVE0</accession>
<evidence type="ECO:0000313" key="2">
    <source>
        <dbReference type="EMBL" id="KAJ7368717.1"/>
    </source>
</evidence>
<protein>
    <submittedName>
        <fullName evidence="2">Uncharacterized protein</fullName>
    </submittedName>
</protein>
<gene>
    <name evidence="2" type="ORF">DFH08DRAFT_1071368</name>
</gene>
<feature type="region of interest" description="Disordered" evidence="1">
    <location>
        <begin position="167"/>
        <end position="191"/>
    </location>
</feature>
<evidence type="ECO:0000313" key="3">
    <source>
        <dbReference type="Proteomes" id="UP001218218"/>
    </source>
</evidence>
<feature type="compositionally biased region" description="Acidic residues" evidence="1">
    <location>
        <begin position="172"/>
        <end position="191"/>
    </location>
</feature>
<evidence type="ECO:0000256" key="1">
    <source>
        <dbReference type="SAM" id="MobiDB-lite"/>
    </source>
</evidence>
<reference evidence="2" key="1">
    <citation type="submission" date="2023-03" db="EMBL/GenBank/DDBJ databases">
        <title>Massive genome expansion in bonnet fungi (Mycena s.s.) driven by repeated elements and novel gene families across ecological guilds.</title>
        <authorList>
            <consortium name="Lawrence Berkeley National Laboratory"/>
            <person name="Harder C.B."/>
            <person name="Miyauchi S."/>
            <person name="Viragh M."/>
            <person name="Kuo A."/>
            <person name="Thoen E."/>
            <person name="Andreopoulos B."/>
            <person name="Lu D."/>
            <person name="Skrede I."/>
            <person name="Drula E."/>
            <person name="Henrissat B."/>
            <person name="Morin E."/>
            <person name="Kohler A."/>
            <person name="Barry K."/>
            <person name="LaButti K."/>
            <person name="Morin E."/>
            <person name="Salamov A."/>
            <person name="Lipzen A."/>
            <person name="Mereny Z."/>
            <person name="Hegedus B."/>
            <person name="Baldrian P."/>
            <person name="Stursova M."/>
            <person name="Weitz H."/>
            <person name="Taylor A."/>
            <person name="Grigoriev I.V."/>
            <person name="Nagy L.G."/>
            <person name="Martin F."/>
            <person name="Kauserud H."/>
        </authorList>
    </citation>
    <scope>NUCLEOTIDE SEQUENCE</scope>
    <source>
        <strain evidence="2">CBHHK002</strain>
    </source>
</reference>
<dbReference type="Proteomes" id="UP001218218">
    <property type="component" value="Unassembled WGS sequence"/>
</dbReference>
<dbReference type="AlphaFoldDB" id="A0AAD7AVE0"/>